<protein>
    <submittedName>
        <fullName evidence="1">Uncharacterized protein</fullName>
    </submittedName>
</protein>
<name>A0A151ABT0_9EURY</name>
<dbReference type="EMBL" id="LTAZ01000007">
    <property type="protein sequence ID" value="KYH25141.1"/>
    <property type="molecule type" value="Genomic_DNA"/>
</dbReference>
<evidence type="ECO:0000313" key="2">
    <source>
        <dbReference type="Proteomes" id="UP000075321"/>
    </source>
</evidence>
<comment type="caution">
    <text evidence="1">The sequence shown here is derived from an EMBL/GenBank/DDBJ whole genome shotgun (WGS) entry which is preliminary data.</text>
</comment>
<gene>
    <name evidence="1" type="ORF">HAPAU_27240</name>
</gene>
<sequence>MITKFTYFQTILIIDVSVNEDASNCYTHSREFTHDGDAFRVRINDDLMSYTGTVSRDGEVLAVVTDLGPEAARWSHVVLDEAILG</sequence>
<accession>A0A151ABT0</accession>
<dbReference type="AlphaFoldDB" id="A0A151ABT0"/>
<reference evidence="1 2" key="1">
    <citation type="submission" date="2016-02" db="EMBL/GenBank/DDBJ databases">
        <title>Genome sequence of Halalkalicoccus paucihalophilus DSM 24557.</title>
        <authorList>
            <person name="Poehlein A."/>
            <person name="Daniel R."/>
        </authorList>
    </citation>
    <scope>NUCLEOTIDE SEQUENCE [LARGE SCALE GENOMIC DNA]</scope>
    <source>
        <strain evidence="1 2">DSM 24557</strain>
    </source>
</reference>
<proteinExistence type="predicted"/>
<dbReference type="PATRIC" id="fig|1008153.3.peg.2781"/>
<organism evidence="1 2">
    <name type="scientific">Halalkalicoccus paucihalophilus</name>
    <dbReference type="NCBI Taxonomy" id="1008153"/>
    <lineage>
        <taxon>Archaea</taxon>
        <taxon>Methanobacteriati</taxon>
        <taxon>Methanobacteriota</taxon>
        <taxon>Stenosarchaea group</taxon>
        <taxon>Halobacteria</taxon>
        <taxon>Halobacteriales</taxon>
        <taxon>Halococcaceae</taxon>
        <taxon>Halalkalicoccus</taxon>
    </lineage>
</organism>
<keyword evidence="2" id="KW-1185">Reference proteome</keyword>
<dbReference type="Proteomes" id="UP000075321">
    <property type="component" value="Unassembled WGS sequence"/>
</dbReference>
<evidence type="ECO:0000313" key="1">
    <source>
        <dbReference type="EMBL" id="KYH25141.1"/>
    </source>
</evidence>